<evidence type="ECO:0000313" key="3">
    <source>
        <dbReference type="Proteomes" id="UP000181897"/>
    </source>
</evidence>
<accession>A0A1J0WFL8</accession>
<dbReference type="Proteomes" id="UP000181897">
    <property type="component" value="Chromosome"/>
</dbReference>
<dbReference type="OrthoDB" id="7874631at2"/>
<protein>
    <submittedName>
        <fullName evidence="2">Uncharacterized protein</fullName>
    </submittedName>
</protein>
<evidence type="ECO:0000313" key="2">
    <source>
        <dbReference type="EMBL" id="APE43107.1"/>
    </source>
</evidence>
<evidence type="ECO:0000256" key="1">
    <source>
        <dbReference type="SAM" id="Phobius"/>
    </source>
</evidence>
<keyword evidence="1" id="KW-0812">Transmembrane</keyword>
<dbReference type="EMBL" id="CP018076">
    <property type="protein sequence ID" value="APE43107.1"/>
    <property type="molecule type" value="Genomic_DNA"/>
</dbReference>
<name>A0A1J0WFL8_9RHOB</name>
<dbReference type="AlphaFoldDB" id="A0A1J0WFL8"/>
<dbReference type="STRING" id="1917485.BOO69_06530"/>
<organism evidence="2 3">
    <name type="scientific">Sulfitobacter alexandrii</name>
    <dbReference type="NCBI Taxonomy" id="1917485"/>
    <lineage>
        <taxon>Bacteria</taxon>
        <taxon>Pseudomonadati</taxon>
        <taxon>Pseudomonadota</taxon>
        <taxon>Alphaproteobacteria</taxon>
        <taxon>Rhodobacterales</taxon>
        <taxon>Roseobacteraceae</taxon>
        <taxon>Sulfitobacter</taxon>
    </lineage>
</organism>
<keyword evidence="1" id="KW-1133">Transmembrane helix</keyword>
<gene>
    <name evidence="2" type="ORF">BOO69_06530</name>
</gene>
<keyword evidence="3" id="KW-1185">Reference proteome</keyword>
<sequence length="95" mass="10724">MPRWLWWTPLVVLTAVAGLLVFRQGWITAHMTETDVINHYADRYVSEHGGRKTDCHAVPGAVAEVWLEVRCGGVVIYPVDRAGRLLRRDPSEPTT</sequence>
<reference evidence="2 3" key="1">
    <citation type="submission" date="2016-11" db="EMBL/GenBank/DDBJ databases">
        <title>Complete genome sequence of Sulfitobacter sp. AM1-D1, a toxic bacteria associated with marine dinoflagellate Alexandrium minutum in East China Sea.</title>
        <authorList>
            <person name="Yang Q."/>
            <person name="Zhang X."/>
            <person name="Tian X."/>
        </authorList>
    </citation>
    <scope>NUCLEOTIDE SEQUENCE [LARGE SCALE GENOMIC DNA]</scope>
    <source>
        <strain evidence="2 3">AM1-D1</strain>
    </source>
</reference>
<keyword evidence="1" id="KW-0472">Membrane</keyword>
<proteinExistence type="predicted"/>
<dbReference type="KEGG" id="suam:BOO69_06530"/>
<feature type="transmembrane region" description="Helical" evidence="1">
    <location>
        <begin position="6"/>
        <end position="22"/>
    </location>
</feature>
<dbReference type="RefSeq" id="WP_071971383.1">
    <property type="nucleotide sequence ID" value="NZ_CP018076.1"/>
</dbReference>